<dbReference type="STRING" id="8022.A0A060W9R3"/>
<reference evidence="2" key="1">
    <citation type="journal article" date="2014" name="Nat. Commun.">
        <title>The rainbow trout genome provides novel insights into evolution after whole-genome duplication in vertebrates.</title>
        <authorList>
            <person name="Berthelot C."/>
            <person name="Brunet F."/>
            <person name="Chalopin D."/>
            <person name="Juanchich A."/>
            <person name="Bernard M."/>
            <person name="Noel B."/>
            <person name="Bento P."/>
            <person name="Da Silva C."/>
            <person name="Labadie K."/>
            <person name="Alberti A."/>
            <person name="Aury J.M."/>
            <person name="Louis A."/>
            <person name="Dehais P."/>
            <person name="Bardou P."/>
            <person name="Montfort J."/>
            <person name="Klopp C."/>
            <person name="Cabau C."/>
            <person name="Gaspin C."/>
            <person name="Thorgaard G.H."/>
            <person name="Boussaha M."/>
            <person name="Quillet E."/>
            <person name="Guyomard R."/>
            <person name="Galiana D."/>
            <person name="Bobe J."/>
            <person name="Volff J.N."/>
            <person name="Genet C."/>
            <person name="Wincker P."/>
            <person name="Jaillon O."/>
            <person name="Roest Crollius H."/>
            <person name="Guiguen Y."/>
        </authorList>
    </citation>
    <scope>NUCLEOTIDE SEQUENCE [LARGE SCALE GENOMIC DNA]</scope>
</reference>
<dbReference type="PaxDb" id="8022-A0A060W9R3"/>
<feature type="compositionally biased region" description="Polar residues" evidence="1">
    <location>
        <begin position="127"/>
        <end position="143"/>
    </location>
</feature>
<organism evidence="2 3">
    <name type="scientific">Oncorhynchus mykiss</name>
    <name type="common">Rainbow trout</name>
    <name type="synonym">Salmo gairdneri</name>
    <dbReference type="NCBI Taxonomy" id="8022"/>
    <lineage>
        <taxon>Eukaryota</taxon>
        <taxon>Metazoa</taxon>
        <taxon>Chordata</taxon>
        <taxon>Craniata</taxon>
        <taxon>Vertebrata</taxon>
        <taxon>Euteleostomi</taxon>
        <taxon>Actinopterygii</taxon>
        <taxon>Neopterygii</taxon>
        <taxon>Teleostei</taxon>
        <taxon>Protacanthopterygii</taxon>
        <taxon>Salmoniformes</taxon>
        <taxon>Salmonidae</taxon>
        <taxon>Salmoninae</taxon>
        <taxon>Oncorhynchus</taxon>
    </lineage>
</organism>
<evidence type="ECO:0000313" key="2">
    <source>
        <dbReference type="EMBL" id="CDQ64058.1"/>
    </source>
</evidence>
<feature type="compositionally biased region" description="Polar residues" evidence="1">
    <location>
        <begin position="71"/>
        <end position="85"/>
    </location>
</feature>
<protein>
    <submittedName>
        <fullName evidence="2">Uncharacterized protein</fullName>
    </submittedName>
</protein>
<feature type="compositionally biased region" description="Basic residues" evidence="1">
    <location>
        <begin position="93"/>
        <end position="106"/>
    </location>
</feature>
<dbReference type="AlphaFoldDB" id="A0A060W9R3"/>
<gene>
    <name evidence="2" type="ORF">GSONMT00070374001</name>
</gene>
<dbReference type="Proteomes" id="UP000193380">
    <property type="component" value="Unassembled WGS sequence"/>
</dbReference>
<reference evidence="2" key="2">
    <citation type="submission" date="2014-03" db="EMBL/GenBank/DDBJ databases">
        <authorList>
            <person name="Genoscope - CEA"/>
        </authorList>
    </citation>
    <scope>NUCLEOTIDE SEQUENCE</scope>
</reference>
<accession>A0A060W9R3</accession>
<evidence type="ECO:0000313" key="3">
    <source>
        <dbReference type="Proteomes" id="UP000193380"/>
    </source>
</evidence>
<evidence type="ECO:0000256" key="1">
    <source>
        <dbReference type="SAM" id="MobiDB-lite"/>
    </source>
</evidence>
<proteinExistence type="predicted"/>
<feature type="region of interest" description="Disordered" evidence="1">
    <location>
        <begin position="68"/>
        <end position="143"/>
    </location>
</feature>
<sequence>MPCLKPRIIKVLTKGTAEQVGEAGPLNYQKNSFIAQAECETQDSQQFSPSCSERSFVASPNCLINRDSSEHNNVSCSTAASNQDKPGSPAHCSPRKKPRKKQKKKGGQRETGKQRQRRRVPSGVPEQETQIGSSPQLIQIQVR</sequence>
<name>A0A060W9R3_ONCMY</name>
<dbReference type="EMBL" id="FR904459">
    <property type="protein sequence ID" value="CDQ64058.1"/>
    <property type="molecule type" value="Genomic_DNA"/>
</dbReference>